<protein>
    <recommendedName>
        <fullName evidence="3">Linalool dehydratase/isomerase domain-containing protein</fullName>
    </recommendedName>
</protein>
<dbReference type="RefSeq" id="WP_273939875.1">
    <property type="nucleotide sequence ID" value="NZ_CP097263.1"/>
</dbReference>
<dbReference type="Pfam" id="PF26099">
    <property type="entry name" value="DUF8034"/>
    <property type="match status" value="1"/>
</dbReference>
<proteinExistence type="predicted"/>
<dbReference type="Proteomes" id="UP001589810">
    <property type="component" value="Unassembled WGS sequence"/>
</dbReference>
<accession>A0ABV6ML66</accession>
<name>A0ABV6ML66_9PSEU</name>
<reference evidence="1 2" key="1">
    <citation type="submission" date="2024-09" db="EMBL/GenBank/DDBJ databases">
        <authorList>
            <person name="Sun Q."/>
            <person name="Mori K."/>
        </authorList>
    </citation>
    <scope>NUCLEOTIDE SEQUENCE [LARGE SCALE GENOMIC DNA]</scope>
    <source>
        <strain evidence="1 2">TBRC 1432</strain>
    </source>
</reference>
<organism evidence="1 2">
    <name type="scientific">Kutzneria chonburiensis</name>
    <dbReference type="NCBI Taxonomy" id="1483604"/>
    <lineage>
        <taxon>Bacteria</taxon>
        <taxon>Bacillati</taxon>
        <taxon>Actinomycetota</taxon>
        <taxon>Actinomycetes</taxon>
        <taxon>Pseudonocardiales</taxon>
        <taxon>Pseudonocardiaceae</taxon>
        <taxon>Kutzneria</taxon>
    </lineage>
</organism>
<dbReference type="InterPro" id="IPR058347">
    <property type="entry name" value="DUF8034"/>
</dbReference>
<evidence type="ECO:0000313" key="2">
    <source>
        <dbReference type="Proteomes" id="UP001589810"/>
    </source>
</evidence>
<evidence type="ECO:0008006" key="3">
    <source>
        <dbReference type="Google" id="ProtNLM"/>
    </source>
</evidence>
<dbReference type="EMBL" id="JBHLUD010000001">
    <property type="protein sequence ID" value="MFC0541044.1"/>
    <property type="molecule type" value="Genomic_DNA"/>
</dbReference>
<gene>
    <name evidence="1" type="ORF">ACFFH7_06100</name>
</gene>
<comment type="caution">
    <text evidence="1">The sequence shown here is derived from an EMBL/GenBank/DDBJ whole genome shotgun (WGS) entry which is preliminary data.</text>
</comment>
<keyword evidence="2" id="KW-1185">Reference proteome</keyword>
<sequence length="611" mass="69417">MSTTASATTPLVQPPRWALLQRELFALLDQGWRRFEELYCASDGSLVYAGRTFGRDGVDDFYEPFFNWPMLYLLGGADDLLDACKRHWHGVTAQLTERGLLTNEFEDGYDWFHQGESLLFFYTLCAADPEYFRDRALRFADLFLPDSPVHNYDGRRRMMRAPHVGALGPRPGLGEDQPFSASNTGMRKYGLPLRDVRGILDWDDLAQPLLAHRMADAMNARLGVGDVPLNLASTSLATNAWLYDHDPRYSGFVKSYVDKWAGRTVDGLLPDNVGPRGEVGEMHGGRWYGGHYGWTWPHGLYSVLAPALIGASNATVVSGKDRPLSLPRDMIKAILGYARHAAMDPDDATFFDHWQERLGDGVHDELLLVPYRRDEKGWFDFQPLPPAYLAWLWWLTRSVEDRRLIERIAAGSGYEWPTVRDFREKEEAGHEPPWLTYLLGDNPDWPEEALEMAIRQVRVRLRLMEEHPTPPPDDNIHWWQELNPVVTEVLTQLIAGAPQMLYNGGLPYSQLRWTDALRNRPGLPEDVAALVEQLDDSTVTVQVLNLGAAQQLLRLTGGGYGEHPFTELTADGVTMPVDQSLLVDLPPRTRIRLRLRFQRFGRRPAHQPRGL</sequence>
<evidence type="ECO:0000313" key="1">
    <source>
        <dbReference type="EMBL" id="MFC0541044.1"/>
    </source>
</evidence>